<dbReference type="Proteomes" id="UP000001055">
    <property type="component" value="Unassembled WGS sequence"/>
</dbReference>
<feature type="compositionally biased region" description="Basic and acidic residues" evidence="1">
    <location>
        <begin position="15"/>
        <end position="30"/>
    </location>
</feature>
<gene>
    <name evidence="2" type="ORF">SNOG_05732</name>
</gene>
<sequence length="45" mass="5307">MTRNGQISAQEDNNQEERDVRENKRGFRHGEQHHRKSLTKSCARA</sequence>
<dbReference type="EMBL" id="CH445332">
    <property type="protein sequence ID" value="EAT86796.1"/>
    <property type="molecule type" value="Genomic_DNA"/>
</dbReference>
<evidence type="ECO:0000313" key="3">
    <source>
        <dbReference type="Proteomes" id="UP000001055"/>
    </source>
</evidence>
<name>Q0UR82_PHANO</name>
<feature type="compositionally biased region" description="Polar residues" evidence="1">
    <location>
        <begin position="1"/>
        <end position="12"/>
    </location>
</feature>
<protein>
    <submittedName>
        <fullName evidence="2">Uncharacterized protein</fullName>
    </submittedName>
</protein>
<evidence type="ECO:0000256" key="1">
    <source>
        <dbReference type="SAM" id="MobiDB-lite"/>
    </source>
</evidence>
<feature type="region of interest" description="Disordered" evidence="1">
    <location>
        <begin position="1"/>
        <end position="45"/>
    </location>
</feature>
<dbReference type="InParanoid" id="Q0UR82"/>
<proteinExistence type="predicted"/>
<organism evidence="2 3">
    <name type="scientific">Phaeosphaeria nodorum (strain SN15 / ATCC MYA-4574 / FGSC 10173)</name>
    <name type="common">Glume blotch fungus</name>
    <name type="synonym">Parastagonospora nodorum</name>
    <dbReference type="NCBI Taxonomy" id="321614"/>
    <lineage>
        <taxon>Eukaryota</taxon>
        <taxon>Fungi</taxon>
        <taxon>Dikarya</taxon>
        <taxon>Ascomycota</taxon>
        <taxon>Pezizomycotina</taxon>
        <taxon>Dothideomycetes</taxon>
        <taxon>Pleosporomycetidae</taxon>
        <taxon>Pleosporales</taxon>
        <taxon>Pleosporineae</taxon>
        <taxon>Phaeosphaeriaceae</taxon>
        <taxon>Parastagonospora</taxon>
    </lineage>
</organism>
<dbReference type="RefSeq" id="XP_001796128.1">
    <property type="nucleotide sequence ID" value="XM_001796076.1"/>
</dbReference>
<dbReference type="GeneID" id="5973005"/>
<dbReference type="KEGG" id="pno:SNOG_05732"/>
<dbReference type="AlphaFoldDB" id="Q0UR82"/>
<reference evidence="3" key="1">
    <citation type="journal article" date="2007" name="Plant Cell">
        <title>Dothideomycete-plant interactions illuminated by genome sequencing and EST analysis of the wheat pathogen Stagonospora nodorum.</title>
        <authorList>
            <person name="Hane J.K."/>
            <person name="Lowe R.G."/>
            <person name="Solomon P.S."/>
            <person name="Tan K.C."/>
            <person name="Schoch C.L."/>
            <person name="Spatafora J.W."/>
            <person name="Crous P.W."/>
            <person name="Kodira C."/>
            <person name="Birren B.W."/>
            <person name="Galagan J.E."/>
            <person name="Torriani S.F."/>
            <person name="McDonald B.A."/>
            <person name="Oliver R.P."/>
        </authorList>
    </citation>
    <scope>NUCLEOTIDE SEQUENCE [LARGE SCALE GENOMIC DNA]</scope>
    <source>
        <strain evidence="3">SN15 / ATCC MYA-4574 / FGSC 10173</strain>
    </source>
</reference>
<evidence type="ECO:0000313" key="2">
    <source>
        <dbReference type="EMBL" id="EAT86796.1"/>
    </source>
</evidence>
<accession>Q0UR82</accession>